<reference evidence="2" key="1">
    <citation type="submission" date="2015-07" db="EMBL/GenBank/DDBJ databases">
        <title>Nocardia seriolae U-1 whole genome shotgun sequence.</title>
        <authorList>
            <person name="Imajoh M."/>
            <person name="Fukumoto Y."/>
            <person name="Sukeda M."/>
            <person name="Yamane J."/>
            <person name="Yamasaki K."/>
            <person name="Shimizu M."/>
            <person name="Ohnishi K."/>
            <person name="Oshima S."/>
        </authorList>
    </citation>
    <scope>NUCLEOTIDE SEQUENCE [LARGE SCALE GENOMIC DNA]</scope>
    <source>
        <strain evidence="2">U-1</strain>
    </source>
</reference>
<dbReference type="EMBL" id="BBYQ01000170">
    <property type="protein sequence ID" value="GAP32631.1"/>
    <property type="molecule type" value="Genomic_DNA"/>
</dbReference>
<dbReference type="Proteomes" id="UP000037179">
    <property type="component" value="Unassembled WGS sequence"/>
</dbReference>
<evidence type="ECO:0000313" key="2">
    <source>
        <dbReference type="Proteomes" id="UP000037179"/>
    </source>
</evidence>
<gene>
    <name evidence="1" type="ORF">NSK11_contig00170-0004</name>
</gene>
<dbReference type="AlphaFoldDB" id="A0ABC9Z597"/>
<accession>A0ABC9Z597</accession>
<name>A0ABC9Z597_9NOCA</name>
<comment type="caution">
    <text evidence="1">The sequence shown here is derived from an EMBL/GenBank/DDBJ whole genome shotgun (WGS) entry which is preliminary data.</text>
</comment>
<reference evidence="1 2" key="2">
    <citation type="journal article" date="2016" name="Genome Announc.">
        <title>Draft Genome Sequence of Erythromycin- and Oxytetracycline-Sensitive Nocardia seriolae Strain U-1 (NBRC 110359).</title>
        <authorList>
            <person name="Imajoh M."/>
            <person name="Sukeda M."/>
            <person name="Shimizu M."/>
            <person name="Yamane J."/>
            <person name="Ohnishi K."/>
            <person name="Oshima S."/>
        </authorList>
    </citation>
    <scope>NUCLEOTIDE SEQUENCE [LARGE SCALE GENOMIC DNA]</scope>
    <source>
        <strain evidence="1 2">U-1</strain>
    </source>
</reference>
<protein>
    <submittedName>
        <fullName evidence="1">Uncharacterized protein</fullName>
    </submittedName>
</protein>
<sequence>MLYGWAAPGARLGVGVTSADISETGVFDIMRIRTAVATVGIAFAGAAVAATASAGSAAAFTPHINPGHGVVVSVDLTHDETVALANTWIPAAIDQINGVNNRIALDPYYSDIPVVDGVAYANLTEVVGEAAGTPGGQVGMAVVNSPVMHGGNFLLVEDLGGWDYYLQDLRNR</sequence>
<keyword evidence="2" id="KW-1185">Reference proteome</keyword>
<proteinExistence type="predicted"/>
<evidence type="ECO:0000313" key="1">
    <source>
        <dbReference type="EMBL" id="GAP32631.1"/>
    </source>
</evidence>
<organism evidence="1 2">
    <name type="scientific">Nocardia seriolae</name>
    <dbReference type="NCBI Taxonomy" id="37332"/>
    <lineage>
        <taxon>Bacteria</taxon>
        <taxon>Bacillati</taxon>
        <taxon>Actinomycetota</taxon>
        <taxon>Actinomycetes</taxon>
        <taxon>Mycobacteriales</taxon>
        <taxon>Nocardiaceae</taxon>
        <taxon>Nocardia</taxon>
    </lineage>
</organism>